<comment type="caution">
    <text evidence="1">The sequence shown here is derived from an EMBL/GenBank/DDBJ whole genome shotgun (WGS) entry which is preliminary data.</text>
</comment>
<organism evidence="1 2">
    <name type="scientific">Phellinidium pouzarii</name>
    <dbReference type="NCBI Taxonomy" id="167371"/>
    <lineage>
        <taxon>Eukaryota</taxon>
        <taxon>Fungi</taxon>
        <taxon>Dikarya</taxon>
        <taxon>Basidiomycota</taxon>
        <taxon>Agaricomycotina</taxon>
        <taxon>Agaricomycetes</taxon>
        <taxon>Hymenochaetales</taxon>
        <taxon>Hymenochaetaceae</taxon>
        <taxon>Phellinidium</taxon>
    </lineage>
</organism>
<keyword evidence="2" id="KW-1185">Reference proteome</keyword>
<dbReference type="EMBL" id="SGPK01000015">
    <property type="protein sequence ID" value="THH11356.1"/>
    <property type="molecule type" value="Genomic_DNA"/>
</dbReference>
<evidence type="ECO:0000313" key="2">
    <source>
        <dbReference type="Proteomes" id="UP000308199"/>
    </source>
</evidence>
<reference evidence="1 2" key="1">
    <citation type="submission" date="2019-02" db="EMBL/GenBank/DDBJ databases">
        <title>Genome sequencing of the rare red list fungi Phellinidium pouzarii.</title>
        <authorList>
            <person name="Buettner E."/>
            <person name="Kellner H."/>
        </authorList>
    </citation>
    <scope>NUCLEOTIDE SEQUENCE [LARGE SCALE GENOMIC DNA]</scope>
    <source>
        <strain evidence="1 2">DSM 108285</strain>
    </source>
</reference>
<accession>A0A4S4LH97</accession>
<sequence>MPMLTRWEWRTDMLAATATLEPNPSYADAARYRGTGRAGGIPNAHAPLAFPPSPWLRRDRDAETLRTVPMLTRWEWRTDMLAATATLEPNPSYADAARYRGTVRAQLIRTHRKASSGRGQHTYSQYRLMRW</sequence>
<gene>
    <name evidence="1" type="ORF">EW145_g700</name>
</gene>
<proteinExistence type="predicted"/>
<dbReference type="AlphaFoldDB" id="A0A4S4LH97"/>
<evidence type="ECO:0000313" key="1">
    <source>
        <dbReference type="EMBL" id="THH11356.1"/>
    </source>
</evidence>
<name>A0A4S4LH97_9AGAM</name>
<dbReference type="Proteomes" id="UP000308199">
    <property type="component" value="Unassembled WGS sequence"/>
</dbReference>
<protein>
    <submittedName>
        <fullName evidence="1">Uncharacterized protein</fullName>
    </submittedName>
</protein>